<name>A0A7W6BRF9_9SPHN</name>
<accession>A0A7W6BRF9</accession>
<keyword evidence="2" id="KW-1185">Reference proteome</keyword>
<gene>
    <name evidence="1" type="ORF">GGR43_002156</name>
</gene>
<organism evidence="1 2">
    <name type="scientific">Sphingobium jiangsuense</name>
    <dbReference type="NCBI Taxonomy" id="870476"/>
    <lineage>
        <taxon>Bacteria</taxon>
        <taxon>Pseudomonadati</taxon>
        <taxon>Pseudomonadota</taxon>
        <taxon>Alphaproteobacteria</taxon>
        <taxon>Sphingomonadales</taxon>
        <taxon>Sphingomonadaceae</taxon>
        <taxon>Sphingobium</taxon>
    </lineage>
</organism>
<evidence type="ECO:0000313" key="2">
    <source>
        <dbReference type="Proteomes" id="UP000571950"/>
    </source>
</evidence>
<dbReference type="Proteomes" id="UP000571950">
    <property type="component" value="Unassembled WGS sequence"/>
</dbReference>
<comment type="caution">
    <text evidence="1">The sequence shown here is derived from an EMBL/GenBank/DDBJ whole genome shotgun (WGS) entry which is preliminary data.</text>
</comment>
<dbReference type="RefSeq" id="WP_188071930.1">
    <property type="nucleotide sequence ID" value="NZ_BSPS01000051.1"/>
</dbReference>
<reference evidence="1 2" key="1">
    <citation type="submission" date="2020-08" db="EMBL/GenBank/DDBJ databases">
        <title>Genomic Encyclopedia of Type Strains, Phase IV (KMG-IV): sequencing the most valuable type-strain genomes for metagenomic binning, comparative biology and taxonomic classification.</title>
        <authorList>
            <person name="Goeker M."/>
        </authorList>
    </citation>
    <scope>NUCLEOTIDE SEQUENCE [LARGE SCALE GENOMIC DNA]</scope>
    <source>
        <strain evidence="1 2">DSM 26189</strain>
    </source>
</reference>
<protein>
    <submittedName>
        <fullName evidence="1">Uncharacterized protein</fullName>
    </submittedName>
</protein>
<dbReference type="EMBL" id="JACIDT010000006">
    <property type="protein sequence ID" value="MBB3926439.1"/>
    <property type="molecule type" value="Genomic_DNA"/>
</dbReference>
<dbReference type="AlphaFoldDB" id="A0A7W6BRF9"/>
<sequence length="102" mass="10710">MFDKILGNLDLGSLLGNIGNVDEIAAKFGIPADQVQNILQSLSGKMGEGGDQMSALFEAAQEHGLPVEKLKEVFQNFGQGEGDSSISDLANLFGKSLLGGKE</sequence>
<proteinExistence type="predicted"/>
<evidence type="ECO:0000313" key="1">
    <source>
        <dbReference type="EMBL" id="MBB3926439.1"/>
    </source>
</evidence>